<evidence type="ECO:0000256" key="2">
    <source>
        <dbReference type="ARBA" id="ARBA00022840"/>
    </source>
</evidence>
<accession>A0A485AJC5</accession>
<dbReference type="GO" id="GO:0005524">
    <property type="term" value="F:ATP binding"/>
    <property type="evidence" value="ECO:0007669"/>
    <property type="project" value="InterPro"/>
</dbReference>
<reference evidence="4 5" key="1">
    <citation type="submission" date="2019-03" db="EMBL/GenBank/DDBJ databases">
        <authorList>
            <consortium name="Pathogen Informatics"/>
        </authorList>
    </citation>
    <scope>NUCLEOTIDE SEQUENCE [LARGE SCALE GENOMIC DNA]</scope>
    <source>
        <strain evidence="4 5">NCTC12993</strain>
    </source>
</reference>
<keyword evidence="5" id="KW-1185">Reference proteome</keyword>
<dbReference type="GO" id="GO:0006355">
    <property type="term" value="P:regulation of DNA-templated transcription"/>
    <property type="evidence" value="ECO:0007669"/>
    <property type="project" value="InterPro"/>
</dbReference>
<dbReference type="InterPro" id="IPR025944">
    <property type="entry name" value="Sigma_54_int_dom_CS"/>
</dbReference>
<proteinExistence type="predicted"/>
<dbReference type="PROSITE" id="PS50045">
    <property type="entry name" value="SIGMA54_INTERACT_4"/>
    <property type="match status" value="1"/>
</dbReference>
<keyword evidence="1" id="KW-0547">Nucleotide-binding</keyword>
<dbReference type="Proteomes" id="UP000401081">
    <property type="component" value="Unassembled WGS sequence"/>
</dbReference>
<dbReference type="PROSITE" id="PS00688">
    <property type="entry name" value="SIGMA54_INTERACT_3"/>
    <property type="match status" value="1"/>
</dbReference>
<dbReference type="Pfam" id="PF25601">
    <property type="entry name" value="AAA_lid_14"/>
    <property type="match status" value="1"/>
</dbReference>
<dbReference type="InterPro" id="IPR002078">
    <property type="entry name" value="Sigma_54_int"/>
</dbReference>
<evidence type="ECO:0000259" key="3">
    <source>
        <dbReference type="PROSITE" id="PS50045"/>
    </source>
</evidence>
<dbReference type="EMBL" id="CAADJD010000015">
    <property type="protein sequence ID" value="VFS61112.1"/>
    <property type="molecule type" value="Genomic_DNA"/>
</dbReference>
<dbReference type="InterPro" id="IPR058031">
    <property type="entry name" value="AAA_lid_NorR"/>
</dbReference>
<sequence>MPRNALLGYDWPGNVRELENVIQRGMILRKR</sequence>
<organism evidence="4 5">
    <name type="scientific">Kluyvera cryocrescens</name>
    <name type="common">Kluyvera citrophila</name>
    <dbReference type="NCBI Taxonomy" id="580"/>
    <lineage>
        <taxon>Bacteria</taxon>
        <taxon>Pseudomonadati</taxon>
        <taxon>Pseudomonadota</taxon>
        <taxon>Gammaproteobacteria</taxon>
        <taxon>Enterobacterales</taxon>
        <taxon>Enterobacteriaceae</taxon>
        <taxon>Kluyvera</taxon>
    </lineage>
</organism>
<evidence type="ECO:0000313" key="4">
    <source>
        <dbReference type="EMBL" id="VFS61112.1"/>
    </source>
</evidence>
<gene>
    <name evidence="4" type="ORF">NCTC12993_01771</name>
</gene>
<dbReference type="Gene3D" id="1.10.8.60">
    <property type="match status" value="1"/>
</dbReference>
<evidence type="ECO:0000256" key="1">
    <source>
        <dbReference type="ARBA" id="ARBA00022741"/>
    </source>
</evidence>
<protein>
    <submittedName>
        <fullName evidence="4">Anaerobic nitric oxide reductase transcription regulator</fullName>
    </submittedName>
</protein>
<dbReference type="AlphaFoldDB" id="A0A485AJC5"/>
<keyword evidence="2" id="KW-0067">ATP-binding</keyword>
<feature type="domain" description="Sigma-54 factor interaction" evidence="3">
    <location>
        <begin position="1"/>
        <end position="27"/>
    </location>
</feature>
<name>A0A485AJC5_KLUCR</name>
<evidence type="ECO:0000313" key="5">
    <source>
        <dbReference type="Proteomes" id="UP000401081"/>
    </source>
</evidence>